<dbReference type="Proteomes" id="UP000007374">
    <property type="component" value="Unassembled WGS sequence"/>
</dbReference>
<dbReference type="InterPro" id="IPR010234">
    <property type="entry name" value="Phasin_subfam-2"/>
</dbReference>
<evidence type="ECO:0000313" key="3">
    <source>
        <dbReference type="Proteomes" id="UP000007374"/>
    </source>
</evidence>
<name>K2N047_9HYPH</name>
<reference evidence="2 3" key="1">
    <citation type="journal article" date="2012" name="J. Bacteriol.">
        <title>Genome Sequence of Nitratireductor indicus Type Strain C115.</title>
        <authorList>
            <person name="Lai Q."/>
            <person name="Li G."/>
            <person name="Yu Z."/>
            <person name="Shao Z."/>
        </authorList>
    </citation>
    <scope>NUCLEOTIDE SEQUENCE [LARGE SCALE GENOMIC DNA]</scope>
    <source>
        <strain evidence="2 3">C115</strain>
    </source>
</reference>
<comment type="caution">
    <text evidence="2">The sequence shown here is derived from an EMBL/GenBank/DDBJ whole genome shotgun (WGS) entry which is preliminary data.</text>
</comment>
<proteinExistence type="predicted"/>
<dbReference type="eggNOG" id="COG5490">
    <property type="taxonomic scope" value="Bacteria"/>
</dbReference>
<accession>K2N047</accession>
<organism evidence="2 3">
    <name type="scientific">Nitratireductor indicus C115</name>
    <dbReference type="NCBI Taxonomy" id="1231190"/>
    <lineage>
        <taxon>Bacteria</taxon>
        <taxon>Pseudomonadati</taxon>
        <taxon>Pseudomonadota</taxon>
        <taxon>Alphaproteobacteria</taxon>
        <taxon>Hyphomicrobiales</taxon>
        <taxon>Phyllobacteriaceae</taxon>
        <taxon>Nitratireductor</taxon>
    </lineage>
</organism>
<dbReference type="PATRIC" id="fig|1231190.3.peg.3805"/>
<evidence type="ECO:0000313" key="2">
    <source>
        <dbReference type="EMBL" id="EKF40893.1"/>
    </source>
</evidence>
<dbReference type="InterPro" id="IPR018968">
    <property type="entry name" value="Phasin"/>
</dbReference>
<sequence>MTKTTQKETEALEFPTFDATKANEQFRAFAEKSTEQTKEIYARMKAGAEDAQKAFEQTFETAKTAGNEFTSKSIAAMREGAEANLAHLEALAGARSLADLIEMQSSFLRKRMEVAVDQMKEFQVTSQKSVETLSKPMKDVFEKAFKEVRVA</sequence>
<dbReference type="OrthoDB" id="8479257at2"/>
<dbReference type="AlphaFoldDB" id="K2N047"/>
<evidence type="ECO:0000259" key="1">
    <source>
        <dbReference type="Pfam" id="PF09361"/>
    </source>
</evidence>
<keyword evidence="3" id="KW-1185">Reference proteome</keyword>
<dbReference type="EMBL" id="AMSI01000014">
    <property type="protein sequence ID" value="EKF40893.1"/>
    <property type="molecule type" value="Genomic_DNA"/>
</dbReference>
<dbReference type="Pfam" id="PF09361">
    <property type="entry name" value="Phasin_2"/>
    <property type="match status" value="1"/>
</dbReference>
<gene>
    <name evidence="2" type="ORF">NA8A_18417</name>
</gene>
<feature type="domain" description="Phasin" evidence="1">
    <location>
        <begin position="44"/>
        <end position="139"/>
    </location>
</feature>
<protein>
    <submittedName>
        <fullName evidence="2">Phasin</fullName>
    </submittedName>
</protein>
<dbReference type="NCBIfam" id="TIGR01985">
    <property type="entry name" value="phasin_2"/>
    <property type="match status" value="1"/>
</dbReference>
<dbReference type="STRING" id="721133.SAMN05216176_102607"/>
<dbReference type="RefSeq" id="WP_009451887.1">
    <property type="nucleotide sequence ID" value="NZ_AMSI01000014.1"/>
</dbReference>